<dbReference type="RefSeq" id="WP_125688176.1">
    <property type="nucleotide sequence ID" value="NZ_JBHSSI010000043.1"/>
</dbReference>
<dbReference type="PROSITE" id="PS60000">
    <property type="entry name" value="CHITOSANASE_46_80"/>
    <property type="match status" value="1"/>
</dbReference>
<dbReference type="Gene3D" id="1.20.141.10">
    <property type="entry name" value="Chitosanase, subunit A, domain 1"/>
    <property type="match status" value="1"/>
</dbReference>
<dbReference type="CDD" id="cd00978">
    <property type="entry name" value="chitosanase_GH46"/>
    <property type="match status" value="1"/>
</dbReference>
<dbReference type="Proteomes" id="UP001596283">
    <property type="component" value="Unassembled WGS sequence"/>
</dbReference>
<dbReference type="InterPro" id="IPR000400">
    <property type="entry name" value="Glyco_hydro_46"/>
</dbReference>
<dbReference type="SUPFAM" id="SSF53955">
    <property type="entry name" value="Lysozyme-like"/>
    <property type="match status" value="1"/>
</dbReference>
<dbReference type="InterPro" id="IPR023099">
    <property type="entry name" value="Glyco_hydro_46_N"/>
</dbReference>
<keyword evidence="2" id="KW-0732">Signal</keyword>
<sequence length="268" mass="30565">MKVKRLFWGVLAFITIIGLTACGQSAAPGYQAKKTIRTGKLRATTFALVSSAENSSLNYRQQYRYIEDIGDGRGYTAGIIGFTSATGDLRTVVQRYVRLKPHNNRLRKYLPALRRVNGTASHRGLGQRFVSDWHHAAKDVQMRHAQDAVVDQEYLRPVLRAAQKDDLSPLGQYIYYDAMVVHGPGQDASSFGGIRRRALKLARSPKQGGNQATYLKTFLKVRTRVMQQEKAHKDLSRLNVQRQFINDQNYRLARPLHWKMYGDSYYLK</sequence>
<keyword evidence="1" id="KW-0964">Secreted</keyword>
<dbReference type="EMBL" id="JBHSSI010000043">
    <property type="protein sequence ID" value="MFC6260830.1"/>
    <property type="molecule type" value="Genomic_DNA"/>
</dbReference>
<comment type="function">
    <text evidence="1">Aids in the defense against invading fungal pathogens by degrading their cell wall chitosan.</text>
</comment>
<keyword evidence="1" id="KW-0326">Glycosidase</keyword>
<dbReference type="InterPro" id="IPR023346">
    <property type="entry name" value="Lysozyme-like_dom_sf"/>
</dbReference>
<proteinExistence type="inferred from homology"/>
<evidence type="ECO:0000256" key="1">
    <source>
        <dbReference type="PIRNR" id="PIRNR036551"/>
    </source>
</evidence>
<dbReference type="EC" id="3.2.1.132" evidence="1"/>
<protein>
    <recommendedName>
        <fullName evidence="1">Chitosanase</fullName>
        <ecNumber evidence="1">3.2.1.132</ecNumber>
    </recommendedName>
</protein>
<feature type="signal peptide" evidence="2">
    <location>
        <begin position="1"/>
        <end position="26"/>
    </location>
</feature>
<feature type="chain" id="PRO_5045418059" description="Chitosanase" evidence="2">
    <location>
        <begin position="27"/>
        <end position="268"/>
    </location>
</feature>
<dbReference type="PIRSF" id="PIRSF036551">
    <property type="entry name" value="Chitosanase"/>
    <property type="match status" value="1"/>
</dbReference>
<name>A0ABW1THX8_9LACO</name>
<comment type="catalytic activity">
    <reaction evidence="1">
        <text>Endohydrolysis of beta-(1-&gt;4)-linkages between D-glucosamine residues in a partly acetylated chitosan.</text>
        <dbReference type="EC" id="3.2.1.132"/>
    </reaction>
</comment>
<keyword evidence="1" id="KW-0378">Hydrolase</keyword>
<dbReference type="PROSITE" id="PS51257">
    <property type="entry name" value="PROKAR_LIPOPROTEIN"/>
    <property type="match status" value="1"/>
</dbReference>
<organism evidence="3 4">
    <name type="scientific">Levilactobacillus fujinensis</name>
    <dbReference type="NCBI Taxonomy" id="2486024"/>
    <lineage>
        <taxon>Bacteria</taxon>
        <taxon>Bacillati</taxon>
        <taxon>Bacillota</taxon>
        <taxon>Bacilli</taxon>
        <taxon>Lactobacillales</taxon>
        <taxon>Lactobacillaceae</taxon>
        <taxon>Levilactobacillus</taxon>
    </lineage>
</organism>
<gene>
    <name evidence="3" type="ORF">ACFP1C_07770</name>
</gene>
<keyword evidence="4" id="KW-1185">Reference proteome</keyword>
<comment type="similarity">
    <text evidence="1">Belongs to the glycosyl hydrolase 46 family.</text>
</comment>
<evidence type="ECO:0000313" key="3">
    <source>
        <dbReference type="EMBL" id="MFC6260830.1"/>
    </source>
</evidence>
<comment type="subcellular location">
    <subcellularLocation>
        <location evidence="1">Secreted</location>
    </subcellularLocation>
</comment>
<accession>A0ABW1THX8</accession>
<comment type="caution">
    <text evidence="3">The sequence shown here is derived from an EMBL/GenBank/DDBJ whole genome shotgun (WGS) entry which is preliminary data.</text>
</comment>
<dbReference type="Gene3D" id="3.30.386.10">
    <property type="entry name" value="Chitosanase, subunit A, domain 2"/>
    <property type="match status" value="1"/>
</dbReference>
<reference evidence="4" key="1">
    <citation type="journal article" date="2019" name="Int. J. Syst. Evol. Microbiol.">
        <title>The Global Catalogue of Microorganisms (GCM) 10K type strain sequencing project: providing services to taxonomists for standard genome sequencing and annotation.</title>
        <authorList>
            <consortium name="The Broad Institute Genomics Platform"/>
            <consortium name="The Broad Institute Genome Sequencing Center for Infectious Disease"/>
            <person name="Wu L."/>
            <person name="Ma J."/>
        </authorList>
    </citation>
    <scope>NUCLEOTIDE SEQUENCE [LARGE SCALE GENOMIC DNA]</scope>
    <source>
        <strain evidence="4">CCM 8908</strain>
    </source>
</reference>
<dbReference type="Pfam" id="PF01374">
    <property type="entry name" value="Glyco_hydro_46"/>
    <property type="match status" value="1"/>
</dbReference>
<evidence type="ECO:0000313" key="4">
    <source>
        <dbReference type="Proteomes" id="UP001596283"/>
    </source>
</evidence>
<evidence type="ECO:0000256" key="2">
    <source>
        <dbReference type="SAM" id="SignalP"/>
    </source>
</evidence>